<feature type="signal peptide" evidence="1">
    <location>
        <begin position="1"/>
        <end position="23"/>
    </location>
</feature>
<organism evidence="2 3">
    <name type="scientific">Thlaspi arvense</name>
    <name type="common">Field penny-cress</name>
    <dbReference type="NCBI Taxonomy" id="13288"/>
    <lineage>
        <taxon>Eukaryota</taxon>
        <taxon>Viridiplantae</taxon>
        <taxon>Streptophyta</taxon>
        <taxon>Embryophyta</taxon>
        <taxon>Tracheophyta</taxon>
        <taxon>Spermatophyta</taxon>
        <taxon>Magnoliopsida</taxon>
        <taxon>eudicotyledons</taxon>
        <taxon>Gunneridae</taxon>
        <taxon>Pentapetalae</taxon>
        <taxon>rosids</taxon>
        <taxon>malvids</taxon>
        <taxon>Brassicales</taxon>
        <taxon>Brassicaceae</taxon>
        <taxon>Thlaspideae</taxon>
        <taxon>Thlaspi</taxon>
    </lineage>
</organism>
<gene>
    <name evidence="2" type="ORF">TAV2_LOCUS21733</name>
</gene>
<feature type="chain" id="PRO_5043538332" evidence="1">
    <location>
        <begin position="24"/>
        <end position="59"/>
    </location>
</feature>
<dbReference type="AlphaFoldDB" id="A0AAU9SN09"/>
<evidence type="ECO:0000256" key="1">
    <source>
        <dbReference type="SAM" id="SignalP"/>
    </source>
</evidence>
<sequence length="59" mass="6644">MGLIRSCLSFVFGTMCGIYIAQSYNVPNVEKVAQAGYSMAKHIEERYRKVKTTNPTQPD</sequence>
<name>A0AAU9SN09_THLAR</name>
<dbReference type="Pfam" id="PF15054">
    <property type="entry name" value="DUF4535"/>
    <property type="match status" value="1"/>
</dbReference>
<keyword evidence="1" id="KW-0732">Signal</keyword>
<dbReference type="PANTHER" id="PTHR33528">
    <property type="entry name" value="OS07G0239500 PROTEIN"/>
    <property type="match status" value="1"/>
</dbReference>
<dbReference type="Proteomes" id="UP000836841">
    <property type="component" value="Chromosome 6"/>
</dbReference>
<protein>
    <submittedName>
        <fullName evidence="2">Uncharacterized protein</fullName>
    </submittedName>
</protein>
<proteinExistence type="predicted"/>
<reference evidence="2 3" key="1">
    <citation type="submission" date="2022-03" db="EMBL/GenBank/DDBJ databases">
        <authorList>
            <person name="Nunn A."/>
            <person name="Chopra R."/>
            <person name="Nunn A."/>
            <person name="Contreras Garrido A."/>
        </authorList>
    </citation>
    <scope>NUCLEOTIDE SEQUENCE [LARGE SCALE GENOMIC DNA]</scope>
</reference>
<dbReference type="PANTHER" id="PTHR33528:SF14">
    <property type="entry name" value="SOLUTE CARRIER FAMILY 35 MEMBER A4"/>
    <property type="match status" value="1"/>
</dbReference>
<dbReference type="InterPro" id="IPR027854">
    <property type="entry name" value="STMP1"/>
</dbReference>
<keyword evidence="3" id="KW-1185">Reference proteome</keyword>
<evidence type="ECO:0000313" key="2">
    <source>
        <dbReference type="EMBL" id="CAH2069088.1"/>
    </source>
</evidence>
<accession>A0AAU9SN09</accession>
<dbReference type="EMBL" id="OU466862">
    <property type="protein sequence ID" value="CAH2069088.1"/>
    <property type="molecule type" value="Genomic_DNA"/>
</dbReference>
<evidence type="ECO:0000313" key="3">
    <source>
        <dbReference type="Proteomes" id="UP000836841"/>
    </source>
</evidence>